<dbReference type="InterPro" id="IPR015068">
    <property type="entry name" value="DUF1877"/>
</dbReference>
<dbReference type="Gene3D" id="3.40.1760.10">
    <property type="entry name" value="YfbM-like super family"/>
    <property type="match status" value="1"/>
</dbReference>
<protein>
    <submittedName>
        <fullName evidence="1">DUF1877 family protein</fullName>
    </submittedName>
</protein>
<evidence type="ECO:0000313" key="1">
    <source>
        <dbReference type="EMBL" id="KAA5533187.1"/>
    </source>
</evidence>
<comment type="caution">
    <text evidence="1">The sequence shown here is derived from an EMBL/GenBank/DDBJ whole genome shotgun (WGS) entry which is preliminary data.</text>
</comment>
<dbReference type="RefSeq" id="WP_150032935.1">
    <property type="nucleotide sequence ID" value="NZ_VWSH01000003.1"/>
</dbReference>
<organism evidence="1 2">
    <name type="scientific">Taibaiella lutea</name>
    <dbReference type="NCBI Taxonomy" id="2608001"/>
    <lineage>
        <taxon>Bacteria</taxon>
        <taxon>Pseudomonadati</taxon>
        <taxon>Bacteroidota</taxon>
        <taxon>Chitinophagia</taxon>
        <taxon>Chitinophagales</taxon>
        <taxon>Chitinophagaceae</taxon>
        <taxon>Taibaiella</taxon>
    </lineage>
</organism>
<dbReference type="EMBL" id="VWSH01000003">
    <property type="protein sequence ID" value="KAA5533187.1"/>
    <property type="molecule type" value="Genomic_DNA"/>
</dbReference>
<dbReference type="Proteomes" id="UP000323632">
    <property type="component" value="Unassembled WGS sequence"/>
</dbReference>
<proteinExistence type="predicted"/>
<evidence type="ECO:0000313" key="2">
    <source>
        <dbReference type="Proteomes" id="UP000323632"/>
    </source>
</evidence>
<sequence length="164" mass="18826">MGMHLQILRASAEELTNYLSDSNLLTERVLNEAANDTRRYDIDKSWDGIIYLLTGKNSSDTSEPLSRLIFSNQLIDENLNLGTGPAHYLSPEEVKNLQEQIRDIVPSSLKEKFNAQDMKEIGVYPNNVWDEEEVDDYLIEYFETVQEVFTTASKNKEAIITFIE</sequence>
<dbReference type="AlphaFoldDB" id="A0A5M6CDQ6"/>
<reference evidence="1 2" key="1">
    <citation type="submission" date="2019-09" db="EMBL/GenBank/DDBJ databases">
        <title>Genome sequence and assembly of Taibaiella sp.</title>
        <authorList>
            <person name="Chhetri G."/>
        </authorList>
    </citation>
    <scope>NUCLEOTIDE SEQUENCE [LARGE SCALE GENOMIC DNA]</scope>
    <source>
        <strain evidence="1 2">KVB11</strain>
    </source>
</reference>
<dbReference type="Pfam" id="PF08974">
    <property type="entry name" value="DUF1877"/>
    <property type="match status" value="1"/>
</dbReference>
<accession>A0A5M6CDQ6</accession>
<gene>
    <name evidence="1" type="ORF">F0919_11605</name>
</gene>
<dbReference type="SUPFAM" id="SSF111069">
    <property type="entry name" value="Hypothetical protein yfbM"/>
    <property type="match status" value="1"/>
</dbReference>
<keyword evidence="2" id="KW-1185">Reference proteome</keyword>
<dbReference type="InterPro" id="IPR035944">
    <property type="entry name" value="YfbM-like_sf"/>
</dbReference>
<name>A0A5M6CDQ6_9BACT</name>